<dbReference type="OrthoDB" id="413902at2759"/>
<proteinExistence type="predicted"/>
<accession>A0A812JFT6</accession>
<organism evidence="1 2">
    <name type="scientific">Symbiodinium natans</name>
    <dbReference type="NCBI Taxonomy" id="878477"/>
    <lineage>
        <taxon>Eukaryota</taxon>
        <taxon>Sar</taxon>
        <taxon>Alveolata</taxon>
        <taxon>Dinophyceae</taxon>
        <taxon>Suessiales</taxon>
        <taxon>Symbiodiniaceae</taxon>
        <taxon>Symbiodinium</taxon>
    </lineage>
</organism>
<dbReference type="AlphaFoldDB" id="A0A812JFT6"/>
<comment type="caution">
    <text evidence="1">The sequence shown here is derived from an EMBL/GenBank/DDBJ whole genome shotgun (WGS) entry which is preliminary data.</text>
</comment>
<dbReference type="EMBL" id="CAJNDS010000434">
    <property type="protein sequence ID" value="CAE7205590.1"/>
    <property type="molecule type" value="Genomic_DNA"/>
</dbReference>
<dbReference type="Proteomes" id="UP000604046">
    <property type="component" value="Unassembled WGS sequence"/>
</dbReference>
<name>A0A812JFT6_9DINO</name>
<gene>
    <name evidence="1" type="primary">NRPB10L</name>
    <name evidence="1" type="ORF">SNAT2548_LOCUS6489</name>
</gene>
<sequence length="163" mass="18497">MELKADENDDLRSEDVNSGFCIGVEMCSCQRDGRTVSVKFAPFEGLCYMQYGGERCVMCARVLPPLEGTVTKLRAWVQVMEDGGLFFLRQDTDSERIEESGLIPKEFLPAWTVEFFACMYFLRGSLLKPLVSTVVHSEKMLPPDMPELEGSRKEVETTWHLQG</sequence>
<reference evidence="1" key="1">
    <citation type="submission" date="2021-02" db="EMBL/GenBank/DDBJ databases">
        <authorList>
            <person name="Dougan E. K."/>
            <person name="Rhodes N."/>
            <person name="Thang M."/>
            <person name="Chan C."/>
        </authorList>
    </citation>
    <scope>NUCLEOTIDE SEQUENCE</scope>
</reference>
<evidence type="ECO:0000313" key="1">
    <source>
        <dbReference type="EMBL" id="CAE7205590.1"/>
    </source>
</evidence>
<evidence type="ECO:0000313" key="2">
    <source>
        <dbReference type="Proteomes" id="UP000604046"/>
    </source>
</evidence>
<keyword evidence="2" id="KW-1185">Reference proteome</keyword>
<protein>
    <submittedName>
        <fullName evidence="1">NRPB10L protein</fullName>
    </submittedName>
</protein>